<evidence type="ECO:0000313" key="2">
    <source>
        <dbReference type="EMBL" id="KAA0049829.1"/>
    </source>
</evidence>
<organism evidence="3 5">
    <name type="scientific">Cucumis melo var. makuwa</name>
    <name type="common">Oriental melon</name>
    <dbReference type="NCBI Taxonomy" id="1194695"/>
    <lineage>
        <taxon>Eukaryota</taxon>
        <taxon>Viridiplantae</taxon>
        <taxon>Streptophyta</taxon>
        <taxon>Embryophyta</taxon>
        <taxon>Tracheophyta</taxon>
        <taxon>Spermatophyta</taxon>
        <taxon>Magnoliopsida</taxon>
        <taxon>eudicotyledons</taxon>
        <taxon>Gunneridae</taxon>
        <taxon>Pentapetalae</taxon>
        <taxon>rosids</taxon>
        <taxon>fabids</taxon>
        <taxon>Cucurbitales</taxon>
        <taxon>Cucurbitaceae</taxon>
        <taxon>Benincaseae</taxon>
        <taxon>Cucumis</taxon>
    </lineage>
</organism>
<dbReference type="AlphaFoldDB" id="A0A5D3CBL5"/>
<gene>
    <name evidence="3" type="ORF">E5676_scaffold118G00440</name>
    <name evidence="2" type="ORF">E6C27_scaffold1591G00240</name>
</gene>
<reference evidence="4 5" key="1">
    <citation type="submission" date="2019-08" db="EMBL/GenBank/DDBJ databases">
        <title>Draft genome sequences of two oriental melons (Cucumis melo L. var makuwa).</title>
        <authorList>
            <person name="Kwon S.-Y."/>
        </authorList>
    </citation>
    <scope>NUCLEOTIDE SEQUENCE [LARGE SCALE GENOMIC DNA]</scope>
    <source>
        <strain evidence="5">cv. Chang Bougi</strain>
        <strain evidence="4">cv. SW 3</strain>
        <tissue evidence="3">Leaf</tissue>
    </source>
</reference>
<sequence>MDLEMESIYFNSVWELVDLPEGVKPIGCKWIYKRKRDSAGKVQTFKARLVAKGYTQREGVDCEETFSHVAMLKSIRILLSIATFYDYEIWQMDVKTAFLNGNREKSIFMSQLEGFDIVIKSYGFDQNVDEPCVYKKINKGKVAFLVLYADDILLIGNDVGYLIDVKAWLAAQFQIKDLGEVQYVLGIQIIRDRKNKMLALSQATYIDKILVRYSMQNYKKGLLPFRHGVHLSKEQCPKTPQEVEDMRPIPYASAVGSLMYAMLCTRPDICYAVGIVISIKDILLDVVFVSSIAKLYLTSKQDQV</sequence>
<comment type="caution">
    <text evidence="3">The sequence shown here is derived from an EMBL/GenBank/DDBJ whole genome shotgun (WGS) entry which is preliminary data.</text>
</comment>
<evidence type="ECO:0000313" key="4">
    <source>
        <dbReference type="Proteomes" id="UP000321393"/>
    </source>
</evidence>
<dbReference type="Pfam" id="PF07727">
    <property type="entry name" value="RVT_2"/>
    <property type="match status" value="1"/>
</dbReference>
<proteinExistence type="predicted"/>
<evidence type="ECO:0000259" key="1">
    <source>
        <dbReference type="Pfam" id="PF07727"/>
    </source>
</evidence>
<name>A0A5D3CBL5_CUCMM</name>
<evidence type="ECO:0000313" key="5">
    <source>
        <dbReference type="Proteomes" id="UP000321947"/>
    </source>
</evidence>
<dbReference type="OrthoDB" id="1645289at2759"/>
<dbReference type="InterPro" id="IPR013103">
    <property type="entry name" value="RVT_2"/>
</dbReference>
<dbReference type="EMBL" id="SSTD01012495">
    <property type="protein sequence ID" value="TYK08692.1"/>
    <property type="molecule type" value="Genomic_DNA"/>
</dbReference>
<protein>
    <submittedName>
        <fullName evidence="3">Gag/pol protein</fullName>
    </submittedName>
</protein>
<accession>A0A5D3CBL5</accession>
<dbReference type="Proteomes" id="UP000321947">
    <property type="component" value="Unassembled WGS sequence"/>
</dbReference>
<feature type="domain" description="Reverse transcriptase Ty1/copia-type" evidence="1">
    <location>
        <begin position="11"/>
        <end position="117"/>
    </location>
</feature>
<dbReference type="Proteomes" id="UP000321393">
    <property type="component" value="Unassembled WGS sequence"/>
</dbReference>
<evidence type="ECO:0000313" key="3">
    <source>
        <dbReference type="EMBL" id="TYK08692.1"/>
    </source>
</evidence>
<dbReference type="EMBL" id="SSTE01012020">
    <property type="protein sequence ID" value="KAA0049829.1"/>
    <property type="molecule type" value="Genomic_DNA"/>
</dbReference>